<evidence type="ECO:0000256" key="3">
    <source>
        <dbReference type="SAM" id="Phobius"/>
    </source>
</evidence>
<feature type="repeat" description="TPR" evidence="1">
    <location>
        <begin position="259"/>
        <end position="292"/>
    </location>
</feature>
<dbReference type="Pfam" id="PF13374">
    <property type="entry name" value="TPR_10"/>
    <property type="match status" value="1"/>
</dbReference>
<dbReference type="Pfam" id="PF13424">
    <property type="entry name" value="TPR_12"/>
    <property type="match status" value="2"/>
</dbReference>
<dbReference type="PANTHER" id="PTHR10098">
    <property type="entry name" value="RAPSYN-RELATED"/>
    <property type="match status" value="1"/>
</dbReference>
<feature type="repeat" description="TPR" evidence="1">
    <location>
        <begin position="180"/>
        <end position="213"/>
    </location>
</feature>
<dbReference type="AlphaFoldDB" id="A0AAU8LTN3"/>
<proteinExistence type="predicted"/>
<dbReference type="Gene3D" id="1.25.40.10">
    <property type="entry name" value="Tetratricopeptide repeat domain"/>
    <property type="match status" value="1"/>
</dbReference>
<dbReference type="PROSITE" id="PS50005">
    <property type="entry name" value="TPR"/>
    <property type="match status" value="3"/>
</dbReference>
<name>A0AAU8LTN3_9BACT</name>
<feature type="region of interest" description="Disordered" evidence="2">
    <location>
        <begin position="43"/>
        <end position="88"/>
    </location>
</feature>
<dbReference type="InterPro" id="IPR019734">
    <property type="entry name" value="TPR_rpt"/>
</dbReference>
<feature type="repeat" description="TPR" evidence="1">
    <location>
        <begin position="339"/>
        <end position="372"/>
    </location>
</feature>
<dbReference type="EMBL" id="CP159373">
    <property type="protein sequence ID" value="XCN72636.1"/>
    <property type="molecule type" value="Genomic_DNA"/>
</dbReference>
<evidence type="ECO:0000313" key="4">
    <source>
        <dbReference type="EMBL" id="XCN72636.1"/>
    </source>
</evidence>
<gene>
    <name evidence="4" type="ORF">Q3M24_20455</name>
</gene>
<keyword evidence="3" id="KW-1133">Transmembrane helix</keyword>
<sequence>MQGKRYFIRTPKPRTVLRTVVVVAALIGVSLVAWYGLPLTDDKSQITPQRENTPAALTEHDASVPDKTNNTSSSTNEHSRTVPESFTSYTEELDVTDAMLDGFLRILKEEQVPHSDLDTKLREITRQYPELLTRLGQVPSPGPEMLQVKAQARQSIETGDYATAEQLLKEIAEQDNLAVAPAYAALATLQRIRLRYAEAAKYWQKAVALLPESEKQTRASYLNKAGCDLYRLARYNDALPLFEQSLVLSRESKDKPGQGRALNSIAHIYNTQGDYDTALSYLEQSLAISKELDDKGVKEHTLLDISRIYQRRGDYETALRYLEQSLAVCRDMGNRVKEGRILSDIGQVYQALDNNAKALQYYQESLAISREISDWAGESRALTNLSRFFGARGDHGTALRYLEQCLDVAHESGATEEEHALRWNIDMFLKGESDLDQEEQYINQAVEAAEAVGSPKSGEWRGELE</sequence>
<evidence type="ECO:0000256" key="1">
    <source>
        <dbReference type="PROSITE-ProRule" id="PRU00339"/>
    </source>
</evidence>
<reference evidence="4" key="1">
    <citation type="journal article" date="2024" name="Syst. Appl. Microbiol.">
        <title>First single-strain enrichments of Electrothrix cable bacteria, description of E. aestuarii sp. nov. and E. rattekaaiensis sp. nov., and proposal of a cable bacteria taxonomy following the rules of the SeqCode.</title>
        <authorList>
            <person name="Plum-Jensen L.E."/>
            <person name="Schramm A."/>
            <person name="Marshall I.P.G."/>
        </authorList>
    </citation>
    <scope>NUCLEOTIDE SEQUENCE</scope>
    <source>
        <strain evidence="4">Rat1</strain>
    </source>
</reference>
<organism evidence="4">
    <name type="scientific">Candidatus Electrothrix aestuarii</name>
    <dbReference type="NCBI Taxonomy" id="3062594"/>
    <lineage>
        <taxon>Bacteria</taxon>
        <taxon>Pseudomonadati</taxon>
        <taxon>Thermodesulfobacteriota</taxon>
        <taxon>Desulfobulbia</taxon>
        <taxon>Desulfobulbales</taxon>
        <taxon>Desulfobulbaceae</taxon>
        <taxon>Candidatus Electrothrix</taxon>
    </lineage>
</organism>
<evidence type="ECO:0000256" key="2">
    <source>
        <dbReference type="SAM" id="MobiDB-lite"/>
    </source>
</evidence>
<keyword evidence="3" id="KW-0812">Transmembrane</keyword>
<protein>
    <submittedName>
        <fullName evidence="4">Tetratricopeptide repeat protein</fullName>
    </submittedName>
</protein>
<dbReference type="SMART" id="SM00028">
    <property type="entry name" value="TPR"/>
    <property type="match status" value="6"/>
</dbReference>
<accession>A0AAU8LTN3</accession>
<dbReference type="SUPFAM" id="SSF81901">
    <property type="entry name" value="HCP-like"/>
    <property type="match status" value="1"/>
</dbReference>
<keyword evidence="1" id="KW-0802">TPR repeat</keyword>
<dbReference type="KEGG" id="eaj:Q3M24_20455"/>
<dbReference type="InterPro" id="IPR011990">
    <property type="entry name" value="TPR-like_helical_dom_sf"/>
</dbReference>
<feature type="transmembrane region" description="Helical" evidence="3">
    <location>
        <begin position="16"/>
        <end position="37"/>
    </location>
</feature>
<reference evidence="4" key="2">
    <citation type="submission" date="2024-06" db="EMBL/GenBank/DDBJ databases">
        <authorList>
            <person name="Plum-Jensen L.E."/>
            <person name="Schramm A."/>
            <person name="Marshall I.P.G."/>
        </authorList>
    </citation>
    <scope>NUCLEOTIDE SEQUENCE</scope>
    <source>
        <strain evidence="4">Rat1</strain>
    </source>
</reference>
<keyword evidence="3" id="KW-0472">Membrane</keyword>